<sequence>MRSSSEHDSDLNRRSRYAAYTQLQAAAVAFDESFYIPEIVAIGGQSDGKSSLLEAFLGFKFNVREVEMGTRRPLIVQMFHNPEAVTPCCRLKAEDSEEYGPPIQPETAVAEAIRNATESHLRSIGRPVSATPIMMRAEYAHCPNLTIIDTPGFIMKARSGEPESTPDEIMDMVRREIEPPHRLILFLQQASVEWCSSLWLHVIQQVDPHCQRTVMVCSKFDNRVKEFAERWEVDRYLSASGYLNSTVRPFFVALPKDRSTSTSQQWRQSIQEVDRGILAYLRDKVAGGFDEVQFGARIGFASLKQFLEDELARKYKEAAPATLAILQQRCNECSEAVDSLATRLCSAQDVSALRRAGLQYVFEVAGRVQALLDGTASHPLAQGLTTAEERASCSVTQWPGVQEDVQPPSADLRLYGGAAFERCLCEFQAAARVLGFPSVAKTRVANVLLAVKLRGGAVDGAATAAQDIARSSAREALAPLMDAATARLAAILRTTFDIALDSHMGASGDEGPQEVLRPYVAFFAALRLAFGAFVADTTVRCKSLLRHHLEANTSQYAALSWVGPGGQVSSTAAAPPDEVSTWEGRGREPAPRQL</sequence>
<dbReference type="GO" id="GO:0008017">
    <property type="term" value="F:microtubule binding"/>
    <property type="evidence" value="ECO:0007669"/>
    <property type="project" value="TreeGrafter"/>
</dbReference>
<gene>
    <name evidence="3" type="ORF">WJX73_002091</name>
</gene>
<dbReference type="PROSITE" id="PS51718">
    <property type="entry name" value="G_DYNAMIN_2"/>
    <property type="match status" value="1"/>
</dbReference>
<dbReference type="Proteomes" id="UP001465755">
    <property type="component" value="Unassembled WGS sequence"/>
</dbReference>
<accession>A0AAW1NQA0</accession>
<dbReference type="InterPro" id="IPR030381">
    <property type="entry name" value="G_DYNAMIN_dom"/>
</dbReference>
<dbReference type="SUPFAM" id="SSF52540">
    <property type="entry name" value="P-loop containing nucleoside triphosphate hydrolases"/>
    <property type="match status" value="1"/>
</dbReference>
<feature type="compositionally biased region" description="Basic and acidic residues" evidence="1">
    <location>
        <begin position="584"/>
        <end position="594"/>
    </location>
</feature>
<dbReference type="SMART" id="SM00053">
    <property type="entry name" value="DYNc"/>
    <property type="match status" value="1"/>
</dbReference>
<feature type="region of interest" description="Disordered" evidence="1">
    <location>
        <begin position="567"/>
        <end position="594"/>
    </location>
</feature>
<dbReference type="PANTHER" id="PTHR11566">
    <property type="entry name" value="DYNAMIN"/>
    <property type="match status" value="1"/>
</dbReference>
<comment type="caution">
    <text evidence="3">The sequence shown here is derived from an EMBL/GenBank/DDBJ whole genome shotgun (WGS) entry which is preliminary data.</text>
</comment>
<dbReference type="Gene3D" id="3.40.50.300">
    <property type="entry name" value="P-loop containing nucleotide triphosphate hydrolases"/>
    <property type="match status" value="1"/>
</dbReference>
<dbReference type="InterPro" id="IPR001401">
    <property type="entry name" value="Dynamin_GTPase"/>
</dbReference>
<name>A0AAW1NQA0_9CHLO</name>
<dbReference type="InterPro" id="IPR027417">
    <property type="entry name" value="P-loop_NTPase"/>
</dbReference>
<dbReference type="GO" id="GO:0016020">
    <property type="term" value="C:membrane"/>
    <property type="evidence" value="ECO:0007669"/>
    <property type="project" value="TreeGrafter"/>
</dbReference>
<protein>
    <recommendedName>
        <fullName evidence="2">Dynamin-type G domain-containing protein</fullName>
    </recommendedName>
</protein>
<dbReference type="EMBL" id="JALJOQ010000216">
    <property type="protein sequence ID" value="KAK9789025.1"/>
    <property type="molecule type" value="Genomic_DNA"/>
</dbReference>
<dbReference type="PANTHER" id="PTHR11566:SF169">
    <property type="entry name" value="DYNAMIN-LIKE PROTEIN C"/>
    <property type="match status" value="1"/>
</dbReference>
<keyword evidence="4" id="KW-1185">Reference proteome</keyword>
<proteinExistence type="predicted"/>
<evidence type="ECO:0000313" key="4">
    <source>
        <dbReference type="Proteomes" id="UP001465755"/>
    </source>
</evidence>
<dbReference type="Pfam" id="PF00350">
    <property type="entry name" value="Dynamin_N"/>
    <property type="match status" value="1"/>
</dbReference>
<organism evidence="3 4">
    <name type="scientific">Symbiochloris irregularis</name>
    <dbReference type="NCBI Taxonomy" id="706552"/>
    <lineage>
        <taxon>Eukaryota</taxon>
        <taxon>Viridiplantae</taxon>
        <taxon>Chlorophyta</taxon>
        <taxon>core chlorophytes</taxon>
        <taxon>Trebouxiophyceae</taxon>
        <taxon>Trebouxiales</taxon>
        <taxon>Trebouxiaceae</taxon>
        <taxon>Symbiochloris</taxon>
    </lineage>
</organism>
<feature type="domain" description="Dynamin-type G" evidence="2">
    <location>
        <begin position="33"/>
        <end position="320"/>
    </location>
</feature>
<dbReference type="FunFam" id="3.40.50.300:FF:001030">
    <property type="entry name" value="Dynamin-related protein 5A"/>
    <property type="match status" value="1"/>
</dbReference>
<dbReference type="PRINTS" id="PR00195">
    <property type="entry name" value="DYNAMIN"/>
</dbReference>
<dbReference type="CDD" id="cd08771">
    <property type="entry name" value="DLP_1"/>
    <property type="match status" value="1"/>
</dbReference>
<evidence type="ECO:0000313" key="3">
    <source>
        <dbReference type="EMBL" id="KAK9789025.1"/>
    </source>
</evidence>
<dbReference type="GO" id="GO:0005525">
    <property type="term" value="F:GTP binding"/>
    <property type="evidence" value="ECO:0007669"/>
    <property type="project" value="InterPro"/>
</dbReference>
<dbReference type="GO" id="GO:0005737">
    <property type="term" value="C:cytoplasm"/>
    <property type="evidence" value="ECO:0007669"/>
    <property type="project" value="TreeGrafter"/>
</dbReference>
<dbReference type="InterPro" id="IPR022812">
    <property type="entry name" value="Dynamin"/>
</dbReference>
<dbReference type="GO" id="GO:0003924">
    <property type="term" value="F:GTPase activity"/>
    <property type="evidence" value="ECO:0007669"/>
    <property type="project" value="InterPro"/>
</dbReference>
<dbReference type="InterPro" id="IPR045063">
    <property type="entry name" value="Dynamin_N"/>
</dbReference>
<evidence type="ECO:0000256" key="1">
    <source>
        <dbReference type="SAM" id="MobiDB-lite"/>
    </source>
</evidence>
<evidence type="ECO:0000259" key="2">
    <source>
        <dbReference type="PROSITE" id="PS51718"/>
    </source>
</evidence>
<reference evidence="3 4" key="1">
    <citation type="journal article" date="2024" name="Nat. Commun.">
        <title>Phylogenomics reveals the evolutionary origins of lichenization in chlorophyte algae.</title>
        <authorList>
            <person name="Puginier C."/>
            <person name="Libourel C."/>
            <person name="Otte J."/>
            <person name="Skaloud P."/>
            <person name="Haon M."/>
            <person name="Grisel S."/>
            <person name="Petersen M."/>
            <person name="Berrin J.G."/>
            <person name="Delaux P.M."/>
            <person name="Dal Grande F."/>
            <person name="Keller J."/>
        </authorList>
    </citation>
    <scope>NUCLEOTIDE SEQUENCE [LARGE SCALE GENOMIC DNA]</scope>
    <source>
        <strain evidence="3 4">SAG 2036</strain>
    </source>
</reference>
<dbReference type="GO" id="GO:0005874">
    <property type="term" value="C:microtubule"/>
    <property type="evidence" value="ECO:0007669"/>
    <property type="project" value="TreeGrafter"/>
</dbReference>
<dbReference type="AlphaFoldDB" id="A0AAW1NQA0"/>